<comment type="similarity">
    <text evidence="3">Belongs to the CEP43 family.</text>
</comment>
<proteinExistence type="inferred from homology"/>
<feature type="region of interest" description="Disordered" evidence="14">
    <location>
        <begin position="345"/>
        <end position="376"/>
    </location>
</feature>
<dbReference type="PANTHER" id="PTHR15431">
    <property type="entry name" value="FGFR1 ONCOGENE PARTNER/LISH DOMAIN-CONTAINING PROTEIN"/>
    <property type="match status" value="1"/>
</dbReference>
<comment type="caution">
    <text evidence="16">The sequence shown here is derived from an EMBL/GenBank/DDBJ whole genome shotgun (WGS) entry which is preliminary data.</text>
</comment>
<keyword evidence="6" id="KW-0970">Cilium biogenesis/degradation</keyword>
<evidence type="ECO:0000256" key="10">
    <source>
        <dbReference type="ARBA" id="ARBA00041026"/>
    </source>
</evidence>
<dbReference type="GO" id="GO:0030030">
    <property type="term" value="P:cell projection organization"/>
    <property type="evidence" value="ECO:0007669"/>
    <property type="project" value="UniProtKB-KW"/>
</dbReference>
<keyword evidence="5" id="KW-0597">Phosphoprotein</keyword>
<feature type="compositionally biased region" description="Acidic residues" evidence="14">
    <location>
        <begin position="401"/>
        <end position="414"/>
    </location>
</feature>
<evidence type="ECO:0000256" key="13">
    <source>
        <dbReference type="ARBA" id="ARBA00046373"/>
    </source>
</evidence>
<dbReference type="PANTHER" id="PTHR15431:SF9">
    <property type="entry name" value="CENTROSOMAL PROTEIN 43"/>
    <property type="match status" value="1"/>
</dbReference>
<dbReference type="Proteomes" id="UP001209878">
    <property type="component" value="Unassembled WGS sequence"/>
</dbReference>
<dbReference type="GO" id="GO:0034453">
    <property type="term" value="P:microtubule anchoring"/>
    <property type="evidence" value="ECO:0007669"/>
    <property type="project" value="InterPro"/>
</dbReference>
<keyword evidence="7" id="KW-0106">Calcium</keyword>
<dbReference type="SMART" id="SM00054">
    <property type="entry name" value="EFh"/>
    <property type="match status" value="2"/>
</dbReference>
<evidence type="ECO:0000256" key="2">
    <source>
        <dbReference type="ARBA" id="ARBA00004300"/>
    </source>
</evidence>
<evidence type="ECO:0000256" key="12">
    <source>
        <dbReference type="ARBA" id="ARBA00046076"/>
    </source>
</evidence>
<organism evidence="16 17">
    <name type="scientific">Ridgeia piscesae</name>
    <name type="common">Tubeworm</name>
    <dbReference type="NCBI Taxonomy" id="27915"/>
    <lineage>
        <taxon>Eukaryota</taxon>
        <taxon>Metazoa</taxon>
        <taxon>Spiralia</taxon>
        <taxon>Lophotrochozoa</taxon>
        <taxon>Annelida</taxon>
        <taxon>Polychaeta</taxon>
        <taxon>Sedentaria</taxon>
        <taxon>Canalipalpata</taxon>
        <taxon>Sabellida</taxon>
        <taxon>Siboglinidae</taxon>
        <taxon>Ridgeia</taxon>
    </lineage>
</organism>
<feature type="compositionally biased region" description="Low complexity" evidence="14">
    <location>
        <begin position="257"/>
        <end position="272"/>
    </location>
</feature>
<comment type="function">
    <text evidence="12">Required for anchoring microtubules to the centrosomes. Required for ciliation.</text>
</comment>
<feature type="domain" description="EF-hand" evidence="15">
    <location>
        <begin position="187"/>
        <end position="222"/>
    </location>
</feature>
<evidence type="ECO:0000256" key="5">
    <source>
        <dbReference type="ARBA" id="ARBA00022553"/>
    </source>
</evidence>
<dbReference type="PROSITE" id="PS50896">
    <property type="entry name" value="LISH"/>
    <property type="match status" value="1"/>
</dbReference>
<dbReference type="Pfam" id="PF13499">
    <property type="entry name" value="EF-hand_7"/>
    <property type="match status" value="1"/>
</dbReference>
<dbReference type="InterPro" id="IPR011992">
    <property type="entry name" value="EF-hand-dom_pair"/>
</dbReference>
<evidence type="ECO:0000256" key="11">
    <source>
        <dbReference type="ARBA" id="ARBA00042293"/>
    </source>
</evidence>
<evidence type="ECO:0000256" key="14">
    <source>
        <dbReference type="SAM" id="MobiDB-lite"/>
    </source>
</evidence>
<sequence length="453" mass="50460">MSADEDTELRDLVAQTLESNGVLGKIRAQLRASVFLALEEQDTIQSKTPLLNQQLNKFISTKEGQLATSLVREFLQFFNLEYSLSVFEPEVGIGNEYKDRATLARELNVVEGDTSSSLPLLAEIMRRGGGEKLSRTPANSSEDLSIKQIEKARQKFEHYDMDGNGVIDRDELRQLFSDMFPAFHSSMLDRYVNDEFRAEDRDFSNTIDFDEFLRMYKRLFVLCKSVVSHDVSDILVPSPRRNAGLSPSRIPAPLRKPPSSSLHSVSHPSSVESKNRKNSDHSKSHQQPSGSPKSSLSAPQLHHDGAGSDPEDDIFFDDPPQAKNTSFGDWVMGKKDTIEGKDITQGAVGASGTDDNRMSSLAGLPPLMGGDNQASQKVAEMDKDIKSIDKKMADLGFGTPEDFEDDEKYDDDFENSNISPDWVHPKVRKVRPGAECFGRGDRRGHKVNNVFVV</sequence>
<evidence type="ECO:0000256" key="6">
    <source>
        <dbReference type="ARBA" id="ARBA00022794"/>
    </source>
</evidence>
<evidence type="ECO:0000256" key="1">
    <source>
        <dbReference type="ARBA" id="ARBA00004120"/>
    </source>
</evidence>
<accession>A0AAD9P089</accession>
<dbReference type="Gene3D" id="1.20.960.40">
    <property type="match status" value="1"/>
</dbReference>
<evidence type="ECO:0000256" key="8">
    <source>
        <dbReference type="ARBA" id="ARBA00023212"/>
    </source>
</evidence>
<evidence type="ECO:0000313" key="17">
    <source>
        <dbReference type="Proteomes" id="UP001209878"/>
    </source>
</evidence>
<name>A0AAD9P089_RIDPI</name>
<protein>
    <recommendedName>
        <fullName evidence="10">Centrosomal protein 43</fullName>
    </recommendedName>
    <alternativeName>
        <fullName evidence="11">FGFR1 oncogene partner</fullName>
    </alternativeName>
</protein>
<feature type="region of interest" description="Disordered" evidence="14">
    <location>
        <begin position="236"/>
        <end position="331"/>
    </location>
</feature>
<dbReference type="SUPFAM" id="SSF47473">
    <property type="entry name" value="EF-hand"/>
    <property type="match status" value="1"/>
</dbReference>
<dbReference type="CDD" id="cd00051">
    <property type="entry name" value="EFh"/>
    <property type="match status" value="1"/>
</dbReference>
<dbReference type="InterPro" id="IPR006594">
    <property type="entry name" value="LisH"/>
</dbReference>
<dbReference type="InterPro" id="IPR018993">
    <property type="entry name" value="FOP_dimerisation-dom_N"/>
</dbReference>
<evidence type="ECO:0000256" key="4">
    <source>
        <dbReference type="ARBA" id="ARBA00022490"/>
    </source>
</evidence>
<dbReference type="Pfam" id="PF09398">
    <property type="entry name" value="FOP_dimer"/>
    <property type="match status" value="1"/>
</dbReference>
<dbReference type="InterPro" id="IPR002048">
    <property type="entry name" value="EF_hand_dom"/>
</dbReference>
<dbReference type="PROSITE" id="PS00018">
    <property type="entry name" value="EF_HAND_1"/>
    <property type="match status" value="1"/>
</dbReference>
<dbReference type="PROSITE" id="PS50222">
    <property type="entry name" value="EF_HAND_2"/>
    <property type="match status" value="2"/>
</dbReference>
<evidence type="ECO:0000313" key="16">
    <source>
        <dbReference type="EMBL" id="KAK2185727.1"/>
    </source>
</evidence>
<keyword evidence="9" id="KW-0966">Cell projection</keyword>
<evidence type="ECO:0000256" key="3">
    <source>
        <dbReference type="ARBA" id="ARBA00005385"/>
    </source>
</evidence>
<evidence type="ECO:0000256" key="7">
    <source>
        <dbReference type="ARBA" id="ARBA00022837"/>
    </source>
</evidence>
<dbReference type="Gene3D" id="1.10.238.10">
    <property type="entry name" value="EF-hand"/>
    <property type="match status" value="1"/>
</dbReference>
<dbReference type="GO" id="GO:0005509">
    <property type="term" value="F:calcium ion binding"/>
    <property type="evidence" value="ECO:0007669"/>
    <property type="project" value="InterPro"/>
</dbReference>
<dbReference type="InterPro" id="IPR018247">
    <property type="entry name" value="EF_Hand_1_Ca_BS"/>
</dbReference>
<feature type="compositionally biased region" description="Polar residues" evidence="14">
    <location>
        <begin position="285"/>
        <end position="298"/>
    </location>
</feature>
<dbReference type="GO" id="GO:0005813">
    <property type="term" value="C:centrosome"/>
    <property type="evidence" value="ECO:0007669"/>
    <property type="project" value="UniProtKB-SubCell"/>
</dbReference>
<feature type="domain" description="EF-hand" evidence="15">
    <location>
        <begin position="147"/>
        <end position="182"/>
    </location>
</feature>
<keyword evidence="4" id="KW-0963">Cytoplasm</keyword>
<dbReference type="AlphaFoldDB" id="A0AAD9P089"/>
<evidence type="ECO:0000259" key="15">
    <source>
        <dbReference type="PROSITE" id="PS50222"/>
    </source>
</evidence>
<evidence type="ECO:0000256" key="9">
    <source>
        <dbReference type="ARBA" id="ARBA00023273"/>
    </source>
</evidence>
<comment type="subcellular location">
    <subcellularLocation>
        <location evidence="1">Cytoplasm</location>
        <location evidence="1">Cytoskeleton</location>
        <location evidence="1">Cilium basal body</location>
    </subcellularLocation>
    <subcellularLocation>
        <location evidence="2">Cytoplasm</location>
        <location evidence="2">Cytoskeleton</location>
        <location evidence="2">Microtubule organizing center</location>
        <location evidence="2">Centrosome</location>
    </subcellularLocation>
</comment>
<keyword evidence="17" id="KW-1185">Reference proteome</keyword>
<gene>
    <name evidence="16" type="ORF">NP493_225g02004</name>
</gene>
<reference evidence="16" key="1">
    <citation type="journal article" date="2023" name="Mol. Biol. Evol.">
        <title>Third-Generation Sequencing Reveals the Adaptive Role of the Epigenome in Three Deep-Sea Polychaetes.</title>
        <authorList>
            <person name="Perez M."/>
            <person name="Aroh O."/>
            <person name="Sun Y."/>
            <person name="Lan Y."/>
            <person name="Juniper S.K."/>
            <person name="Young C.R."/>
            <person name="Angers B."/>
            <person name="Qian P.Y."/>
        </authorList>
    </citation>
    <scope>NUCLEOTIDE SEQUENCE</scope>
    <source>
        <strain evidence="16">R07B-5</strain>
    </source>
</reference>
<feature type="region of interest" description="Disordered" evidence="14">
    <location>
        <begin position="395"/>
        <end position="420"/>
    </location>
</feature>
<comment type="subunit">
    <text evidence="13">Homodimer. Part of a ternary complex that contains CEP350, CEP43 and MAPRE1. Interacts directly with CEP350 and MAPRE1. Interacts with CEP19. Interacts (via N-terminus) with CEP350 (via C-terminus).</text>
</comment>
<keyword evidence="8" id="KW-0206">Cytoskeleton</keyword>
<dbReference type="EMBL" id="JAODUO010000225">
    <property type="protein sequence ID" value="KAK2185727.1"/>
    <property type="molecule type" value="Genomic_DNA"/>
</dbReference>
<feature type="compositionally biased region" description="Basic and acidic residues" evidence="14">
    <location>
        <begin position="273"/>
        <end position="283"/>
    </location>
</feature>